<dbReference type="Proteomes" id="UP001454036">
    <property type="component" value="Unassembled WGS sequence"/>
</dbReference>
<evidence type="ECO:0000313" key="1">
    <source>
        <dbReference type="EMBL" id="GAA0184762.1"/>
    </source>
</evidence>
<sequence>MPSVRRLTGHGASAGHHFEANHGDRLSFVHRSPEGCCRCSHLILSETKGAQIEADFGLAQVSVDAKNGHKYEVAELDYTGLELDVDKVTQNVLDVLTQTDAAEAMMQQAKQLSAVTVQNDAQA</sequence>
<gene>
    <name evidence="1" type="ORF">LIER_32050</name>
</gene>
<dbReference type="AlphaFoldDB" id="A0AAV3RTR7"/>
<reference evidence="1 2" key="1">
    <citation type="submission" date="2024-01" db="EMBL/GenBank/DDBJ databases">
        <title>The complete chloroplast genome sequence of Lithospermum erythrorhizon: insights into the phylogenetic relationship among Boraginaceae species and the maternal lineages of purple gromwells.</title>
        <authorList>
            <person name="Okada T."/>
            <person name="Watanabe K."/>
        </authorList>
    </citation>
    <scope>NUCLEOTIDE SEQUENCE [LARGE SCALE GENOMIC DNA]</scope>
</reference>
<organism evidence="1 2">
    <name type="scientific">Lithospermum erythrorhizon</name>
    <name type="common">Purple gromwell</name>
    <name type="synonym">Lithospermum officinale var. erythrorhizon</name>
    <dbReference type="NCBI Taxonomy" id="34254"/>
    <lineage>
        <taxon>Eukaryota</taxon>
        <taxon>Viridiplantae</taxon>
        <taxon>Streptophyta</taxon>
        <taxon>Embryophyta</taxon>
        <taxon>Tracheophyta</taxon>
        <taxon>Spermatophyta</taxon>
        <taxon>Magnoliopsida</taxon>
        <taxon>eudicotyledons</taxon>
        <taxon>Gunneridae</taxon>
        <taxon>Pentapetalae</taxon>
        <taxon>asterids</taxon>
        <taxon>lamiids</taxon>
        <taxon>Boraginales</taxon>
        <taxon>Boraginaceae</taxon>
        <taxon>Boraginoideae</taxon>
        <taxon>Lithospermeae</taxon>
        <taxon>Lithospermum</taxon>
    </lineage>
</organism>
<dbReference type="EMBL" id="BAABME010012145">
    <property type="protein sequence ID" value="GAA0184762.1"/>
    <property type="molecule type" value="Genomic_DNA"/>
</dbReference>
<comment type="caution">
    <text evidence="1">The sequence shown here is derived from an EMBL/GenBank/DDBJ whole genome shotgun (WGS) entry which is preliminary data.</text>
</comment>
<accession>A0AAV3RTR7</accession>
<keyword evidence="2" id="KW-1185">Reference proteome</keyword>
<evidence type="ECO:0000313" key="2">
    <source>
        <dbReference type="Proteomes" id="UP001454036"/>
    </source>
</evidence>
<protein>
    <submittedName>
        <fullName evidence="1">Uncharacterized protein</fullName>
    </submittedName>
</protein>
<name>A0AAV3RTR7_LITER</name>
<proteinExistence type="predicted"/>